<gene>
    <name evidence="1" type="ORF">NT6N_33930</name>
</gene>
<sequence>MVVFIQPARGILDAPLALSGLLQLPDVSHLVVTLLYSNLSGVLYRTLVSTHHFVVNKPPHDPT</sequence>
<protein>
    <submittedName>
        <fullName evidence="1">Uncharacterized protein</fullName>
    </submittedName>
</protein>
<proteinExistence type="predicted"/>
<accession>A0AAT9FQY8</accession>
<name>A0AAT9FQY8_9BACT</name>
<dbReference type="KEGG" id="osu:NT6N_33930"/>
<evidence type="ECO:0000313" key="1">
    <source>
        <dbReference type="EMBL" id="BDS08353.1"/>
    </source>
</evidence>
<dbReference type="EMBL" id="AP026866">
    <property type="protein sequence ID" value="BDS08353.1"/>
    <property type="molecule type" value="Genomic_DNA"/>
</dbReference>
<dbReference type="AlphaFoldDB" id="A0AAT9FQY8"/>
<reference evidence="1" key="1">
    <citation type="submission" date="2024-07" db="EMBL/GenBank/DDBJ databases">
        <title>Complete genome sequence of Verrucomicrobiaceae bacterium NT6N.</title>
        <authorList>
            <person name="Huang C."/>
            <person name="Takami H."/>
            <person name="Hamasaki K."/>
        </authorList>
    </citation>
    <scope>NUCLEOTIDE SEQUENCE</scope>
    <source>
        <strain evidence="1">NT6N</strain>
    </source>
</reference>
<organism evidence="1">
    <name type="scientific">Oceaniferula spumae</name>
    <dbReference type="NCBI Taxonomy" id="2979115"/>
    <lineage>
        <taxon>Bacteria</taxon>
        <taxon>Pseudomonadati</taxon>
        <taxon>Verrucomicrobiota</taxon>
        <taxon>Verrucomicrobiia</taxon>
        <taxon>Verrucomicrobiales</taxon>
        <taxon>Verrucomicrobiaceae</taxon>
        <taxon>Oceaniferula</taxon>
    </lineage>
</organism>